<accession>A0A7D9I1F3</accession>
<organism evidence="2 3">
    <name type="scientific">Paramuricea clavata</name>
    <name type="common">Red gorgonian</name>
    <name type="synonym">Violescent sea-whip</name>
    <dbReference type="NCBI Taxonomy" id="317549"/>
    <lineage>
        <taxon>Eukaryota</taxon>
        <taxon>Metazoa</taxon>
        <taxon>Cnidaria</taxon>
        <taxon>Anthozoa</taxon>
        <taxon>Octocorallia</taxon>
        <taxon>Malacalcyonacea</taxon>
        <taxon>Plexauridae</taxon>
        <taxon>Paramuricea</taxon>
    </lineage>
</organism>
<evidence type="ECO:0000256" key="1">
    <source>
        <dbReference type="SAM" id="MobiDB-lite"/>
    </source>
</evidence>
<feature type="compositionally biased region" description="Basic and acidic residues" evidence="1">
    <location>
        <begin position="8"/>
        <end position="29"/>
    </location>
</feature>
<evidence type="ECO:0000313" key="3">
    <source>
        <dbReference type="Proteomes" id="UP001152795"/>
    </source>
</evidence>
<protein>
    <submittedName>
        <fullName evidence="2">Uncharacterized protein</fullName>
    </submittedName>
</protein>
<dbReference type="InterPro" id="IPR044925">
    <property type="entry name" value="His-Me_finger_sf"/>
</dbReference>
<evidence type="ECO:0000313" key="2">
    <source>
        <dbReference type="EMBL" id="CAB3994839.1"/>
    </source>
</evidence>
<sequence length="366" mass="43205">MSNTKGSFRKEIKKLASERKKRRERNERDLKKEYKAADVTECGHPYIGCVDDIGRGKPEEAVRRLREYAELRNRIMLMTEEAMVETRRVIREEVKPKPLTVKQLKLILGKVRIHYDYNPKRSHLLQLYREKVAEPPRSVSEIEVMTAIEMKRELSRLGLDFLTNMSKPVLKKILVDNAVRNKDLKLKPFEWSHRVSRSWFAISQWYFTRKLTTEPFTIWAFVKGKEKCVYNKIEMSFRNRITWNGFQSMENLSKISNNGVNVNVFSWDEDDGFHTSKTRCYVCNCKFTENNYKVRDHCHFTGKYREGPSYNCKKLEIKLDRKEMKISSSHRNSRFSSEFIVLLLRSKNGIGIVNSRFTGEESVSDT</sequence>
<gene>
    <name evidence="2" type="ORF">PACLA_8A010549</name>
</gene>
<comment type="caution">
    <text evidence="2">The sequence shown here is derived from an EMBL/GenBank/DDBJ whole genome shotgun (WGS) entry which is preliminary data.</text>
</comment>
<dbReference type="Proteomes" id="UP001152795">
    <property type="component" value="Unassembled WGS sequence"/>
</dbReference>
<feature type="region of interest" description="Disordered" evidence="1">
    <location>
        <begin position="1"/>
        <end position="29"/>
    </location>
</feature>
<keyword evidence="3" id="KW-1185">Reference proteome</keyword>
<reference evidence="2" key="1">
    <citation type="submission" date="2020-04" db="EMBL/GenBank/DDBJ databases">
        <authorList>
            <person name="Alioto T."/>
            <person name="Alioto T."/>
            <person name="Gomez Garrido J."/>
        </authorList>
    </citation>
    <scope>NUCLEOTIDE SEQUENCE</scope>
    <source>
        <strain evidence="2">A484AB</strain>
    </source>
</reference>
<name>A0A7D9I1F3_PARCT</name>
<dbReference type="EMBL" id="CACRXK020002551">
    <property type="protein sequence ID" value="CAB3994839.1"/>
    <property type="molecule type" value="Genomic_DNA"/>
</dbReference>
<dbReference type="AlphaFoldDB" id="A0A7D9I1F3"/>
<dbReference type="SUPFAM" id="SSF54060">
    <property type="entry name" value="His-Me finger endonucleases"/>
    <property type="match status" value="1"/>
</dbReference>
<proteinExistence type="predicted"/>